<dbReference type="EMBL" id="OE839992">
    <property type="protein sequence ID" value="CAD7589187.1"/>
    <property type="molecule type" value="Genomic_DNA"/>
</dbReference>
<dbReference type="Gene3D" id="3.80.10.10">
    <property type="entry name" value="Ribonuclease Inhibitor"/>
    <property type="match status" value="1"/>
</dbReference>
<protein>
    <submittedName>
        <fullName evidence="2">Uncharacterized protein</fullName>
    </submittedName>
</protein>
<feature type="region of interest" description="Disordered" evidence="1">
    <location>
        <begin position="198"/>
        <end position="239"/>
    </location>
</feature>
<gene>
    <name evidence="2" type="ORF">TGEB3V08_LOCUS3164</name>
</gene>
<sequence length="239" mass="26632">MKLAHSFDVKIHDSLKKCRERYLGLRGINIRISSTVFPMGECRKEGYTCIKSTCLESLQAVSMLALPGQCSFFAGRWSGHLPEVLAGQLLWEAVVIPKAEFLISFRDTGCCIYGGANFSCQRVDSNRIKEVGPDRACAEWLMKNGAFVKWENESDFLKNYDCLPPEDDRRHIVEVDATEASITHIGFAHFKLAKNPATTMTRPIKTPATTSEPRPPKMLPLPSAKSTPPSEGKTRKLPS</sequence>
<name>A0A7R9PJN5_TIMGE</name>
<evidence type="ECO:0000256" key="1">
    <source>
        <dbReference type="SAM" id="MobiDB-lite"/>
    </source>
</evidence>
<dbReference type="InterPro" id="IPR032675">
    <property type="entry name" value="LRR_dom_sf"/>
</dbReference>
<proteinExistence type="predicted"/>
<reference evidence="2" key="1">
    <citation type="submission" date="2020-11" db="EMBL/GenBank/DDBJ databases">
        <authorList>
            <person name="Tran Van P."/>
        </authorList>
    </citation>
    <scope>NUCLEOTIDE SEQUENCE</scope>
</reference>
<dbReference type="AlphaFoldDB" id="A0A7R9PJN5"/>
<evidence type="ECO:0000313" key="2">
    <source>
        <dbReference type="EMBL" id="CAD7589187.1"/>
    </source>
</evidence>
<organism evidence="2">
    <name type="scientific">Timema genevievae</name>
    <name type="common">Walking stick</name>
    <dbReference type="NCBI Taxonomy" id="629358"/>
    <lineage>
        <taxon>Eukaryota</taxon>
        <taxon>Metazoa</taxon>
        <taxon>Ecdysozoa</taxon>
        <taxon>Arthropoda</taxon>
        <taxon>Hexapoda</taxon>
        <taxon>Insecta</taxon>
        <taxon>Pterygota</taxon>
        <taxon>Neoptera</taxon>
        <taxon>Polyneoptera</taxon>
        <taxon>Phasmatodea</taxon>
        <taxon>Timematodea</taxon>
        <taxon>Timematoidea</taxon>
        <taxon>Timematidae</taxon>
        <taxon>Timema</taxon>
    </lineage>
</organism>
<feature type="compositionally biased region" description="Polar residues" evidence="1">
    <location>
        <begin position="198"/>
        <end position="212"/>
    </location>
</feature>
<accession>A0A7R9PJN5</accession>